<keyword evidence="2" id="KW-1185">Reference proteome</keyword>
<dbReference type="EMBL" id="LHQQ01000198">
    <property type="protein sequence ID" value="KOS39537.1"/>
    <property type="molecule type" value="Genomic_DNA"/>
</dbReference>
<reference evidence="1 2" key="1">
    <citation type="submission" date="2015-08" db="EMBL/GenBank/DDBJ databases">
        <title>Genome sequencing of Penicillium nordicum.</title>
        <authorList>
            <person name="Nguyen H.D."/>
            <person name="Seifert K.A."/>
        </authorList>
    </citation>
    <scope>NUCLEOTIDE SEQUENCE [LARGE SCALE GENOMIC DNA]</scope>
    <source>
        <strain evidence="1 2">DAOMC 185683</strain>
    </source>
</reference>
<protein>
    <submittedName>
        <fullName evidence="1">Uncharacterized protein</fullName>
    </submittedName>
</protein>
<sequence>MICGGDGATILPTTKVTVIHGWISFNNQFIPPGHCFKCIHMWCCAEVNPTGCAESLRPYPLPLIPLSPSLTAPKPDVPKGVPVTP</sequence>
<gene>
    <name evidence="1" type="ORF">ACN38_g9606</name>
</gene>
<organism evidence="1 2">
    <name type="scientific">Penicillium nordicum</name>
    <dbReference type="NCBI Taxonomy" id="229535"/>
    <lineage>
        <taxon>Eukaryota</taxon>
        <taxon>Fungi</taxon>
        <taxon>Dikarya</taxon>
        <taxon>Ascomycota</taxon>
        <taxon>Pezizomycotina</taxon>
        <taxon>Eurotiomycetes</taxon>
        <taxon>Eurotiomycetidae</taxon>
        <taxon>Eurotiales</taxon>
        <taxon>Aspergillaceae</taxon>
        <taxon>Penicillium</taxon>
    </lineage>
</organism>
<comment type="caution">
    <text evidence="1">The sequence shown here is derived from an EMBL/GenBank/DDBJ whole genome shotgun (WGS) entry which is preliminary data.</text>
</comment>
<name>A0A0M8NXZ2_9EURO</name>
<accession>A0A0M8NXZ2</accession>
<proteinExistence type="predicted"/>
<dbReference type="AlphaFoldDB" id="A0A0M8NXZ2"/>
<evidence type="ECO:0000313" key="1">
    <source>
        <dbReference type="EMBL" id="KOS39537.1"/>
    </source>
</evidence>
<dbReference type="Proteomes" id="UP000037696">
    <property type="component" value="Unassembled WGS sequence"/>
</dbReference>
<evidence type="ECO:0000313" key="2">
    <source>
        <dbReference type="Proteomes" id="UP000037696"/>
    </source>
</evidence>